<dbReference type="EMBL" id="QBLH01002107">
    <property type="protein sequence ID" value="TGZ49685.1"/>
    <property type="molecule type" value="Genomic_DNA"/>
</dbReference>
<name>A0A4S2KJC4_9HYME</name>
<evidence type="ECO:0000313" key="3">
    <source>
        <dbReference type="Proteomes" id="UP000310200"/>
    </source>
</evidence>
<comment type="caution">
    <text evidence="2">The sequence shown here is derived from an EMBL/GenBank/DDBJ whole genome shotgun (WGS) entry which is preliminary data.</text>
</comment>
<gene>
    <name evidence="2" type="ORF">DBV15_01311</name>
</gene>
<feature type="region of interest" description="Disordered" evidence="1">
    <location>
        <begin position="58"/>
        <end position="117"/>
    </location>
</feature>
<sequence>SAEGFSPEKRTVISRERERNAARITRNGRLTEAGTPCFVKMLIIEFTAVFYISSTECPTRTSCPEGSPSAIASSDSRAHVVAQSNSDGNDTSEREDISPGGRYRRGRGRVPVDPARGGQQVERVFDERSGIRDVWKRMLPYLCRAGRIGAHGSGVPLTDGHQRFPQENNVYKNVDERDTAREYGAARFGGCARRFLESDGNR</sequence>
<proteinExistence type="predicted"/>
<reference evidence="2 3" key="1">
    <citation type="journal article" date="2019" name="Philos. Trans. R. Soc. Lond., B, Biol. Sci.">
        <title>Ant behaviour and brain gene expression of defending hosts depend on the ecological success of the intruding social parasite.</title>
        <authorList>
            <person name="Kaur R."/>
            <person name="Stoldt M."/>
            <person name="Jongepier E."/>
            <person name="Feldmeyer B."/>
            <person name="Menzel F."/>
            <person name="Bornberg-Bauer E."/>
            <person name="Foitzik S."/>
        </authorList>
    </citation>
    <scope>NUCLEOTIDE SEQUENCE [LARGE SCALE GENOMIC DNA]</scope>
    <source>
        <tissue evidence="2">Whole body</tissue>
    </source>
</reference>
<accession>A0A4S2KJC4</accession>
<feature type="non-terminal residue" evidence="2">
    <location>
        <position position="1"/>
    </location>
</feature>
<organism evidence="2 3">
    <name type="scientific">Temnothorax longispinosus</name>
    <dbReference type="NCBI Taxonomy" id="300112"/>
    <lineage>
        <taxon>Eukaryota</taxon>
        <taxon>Metazoa</taxon>
        <taxon>Ecdysozoa</taxon>
        <taxon>Arthropoda</taxon>
        <taxon>Hexapoda</taxon>
        <taxon>Insecta</taxon>
        <taxon>Pterygota</taxon>
        <taxon>Neoptera</taxon>
        <taxon>Endopterygota</taxon>
        <taxon>Hymenoptera</taxon>
        <taxon>Apocrita</taxon>
        <taxon>Aculeata</taxon>
        <taxon>Formicoidea</taxon>
        <taxon>Formicidae</taxon>
        <taxon>Myrmicinae</taxon>
        <taxon>Temnothorax</taxon>
    </lineage>
</organism>
<evidence type="ECO:0000256" key="1">
    <source>
        <dbReference type="SAM" id="MobiDB-lite"/>
    </source>
</evidence>
<dbReference type="AlphaFoldDB" id="A0A4S2KJC4"/>
<protein>
    <submittedName>
        <fullName evidence="2">Uncharacterized protein</fullName>
    </submittedName>
</protein>
<feature type="non-terminal residue" evidence="2">
    <location>
        <position position="202"/>
    </location>
</feature>
<feature type="compositionally biased region" description="Polar residues" evidence="1">
    <location>
        <begin position="58"/>
        <end position="75"/>
    </location>
</feature>
<keyword evidence="3" id="KW-1185">Reference proteome</keyword>
<dbReference type="Proteomes" id="UP000310200">
    <property type="component" value="Unassembled WGS sequence"/>
</dbReference>
<evidence type="ECO:0000313" key="2">
    <source>
        <dbReference type="EMBL" id="TGZ49685.1"/>
    </source>
</evidence>